<evidence type="ECO:0000313" key="7">
    <source>
        <dbReference type="EMBL" id="ODA14640.1"/>
    </source>
</evidence>
<proteinExistence type="predicted"/>
<evidence type="ECO:0000256" key="5">
    <source>
        <dbReference type="SAM" id="SignalP"/>
    </source>
</evidence>
<keyword evidence="8" id="KW-1185">Reference proteome</keyword>
<dbReference type="CDD" id="cd07185">
    <property type="entry name" value="OmpA_C-like"/>
    <property type="match status" value="1"/>
</dbReference>
<dbReference type="InterPro" id="IPR036737">
    <property type="entry name" value="OmpA-like_sf"/>
</dbReference>
<evidence type="ECO:0000256" key="2">
    <source>
        <dbReference type="ARBA" id="ARBA00023136"/>
    </source>
</evidence>
<organism evidence="7 8">
    <name type="scientific">Acinetobacter celticus</name>
    <dbReference type="NCBI Taxonomy" id="1891224"/>
    <lineage>
        <taxon>Bacteria</taxon>
        <taxon>Pseudomonadati</taxon>
        <taxon>Pseudomonadota</taxon>
        <taxon>Gammaproteobacteria</taxon>
        <taxon>Moraxellales</taxon>
        <taxon>Moraxellaceae</taxon>
        <taxon>Acinetobacter</taxon>
    </lineage>
</organism>
<dbReference type="AlphaFoldDB" id="A0A1C3D0Z5"/>
<feature type="signal peptide" evidence="5">
    <location>
        <begin position="1"/>
        <end position="20"/>
    </location>
</feature>
<keyword evidence="2 4" id="KW-0472">Membrane</keyword>
<feature type="chain" id="PRO_5008671842" description="OmpA-like domain-containing protein" evidence="5">
    <location>
        <begin position="21"/>
        <end position="356"/>
    </location>
</feature>
<sequence length="356" mass="39922">MKLGVILLAGLFLSHGSAIAAPTTAHTFQQQVNSLSSTLAHYNNADAATRYHAYKAKMWLSYAVNEHSESSLTVAGQEAMQHAQGIDDALKNHQAVSLTTPVLSVSQVMRRDLWQQAEYLKQHGALEKAPERLAHAEVMLVWAAAEYCELGWRHAKEHFNAAEQALYQVVEATDLKVKNIEWNPDQLPSLQQLNGQGCSGVNSTYWPLLKEIDLPVAKNSLTVPNVVHFALDRAELSLESQKVLDQFITVFKQYPELSVTLLGYTDSRANQHYNLRLAQRRIDAVQAYLLTQGITKQRIQTGAKGATDLQIDEKLKLAHAKSRRVVLQLNDASQIQIETQWQDLQLELEQQKVKVN</sequence>
<evidence type="ECO:0000259" key="6">
    <source>
        <dbReference type="PROSITE" id="PS51123"/>
    </source>
</evidence>
<dbReference type="PANTHER" id="PTHR30329:SF21">
    <property type="entry name" value="LIPOPROTEIN YIAD-RELATED"/>
    <property type="match status" value="1"/>
</dbReference>
<reference evidence="7 8" key="1">
    <citation type="submission" date="2016-07" db="EMBL/GenBank/DDBJ databases">
        <title>Acinetobacter sp. ANC 4603.</title>
        <authorList>
            <person name="Radolfova-Krizova L."/>
            <person name="Nemec A."/>
        </authorList>
    </citation>
    <scope>NUCLEOTIDE SEQUENCE [LARGE SCALE GENOMIC DNA]</scope>
    <source>
        <strain evidence="7 8">ANC 4603</strain>
    </source>
</reference>
<dbReference type="Pfam" id="PF00691">
    <property type="entry name" value="OmpA"/>
    <property type="match status" value="1"/>
</dbReference>
<evidence type="ECO:0000256" key="4">
    <source>
        <dbReference type="PROSITE-ProRule" id="PRU00473"/>
    </source>
</evidence>
<evidence type="ECO:0000313" key="8">
    <source>
        <dbReference type="Proteomes" id="UP000186553"/>
    </source>
</evidence>
<dbReference type="PRINTS" id="PR01021">
    <property type="entry name" value="OMPADOMAIN"/>
</dbReference>
<dbReference type="OrthoDB" id="6657074at2"/>
<evidence type="ECO:0000256" key="3">
    <source>
        <dbReference type="ARBA" id="ARBA00023237"/>
    </source>
</evidence>
<protein>
    <recommendedName>
        <fullName evidence="6">OmpA-like domain-containing protein</fullName>
    </recommendedName>
</protein>
<dbReference type="PROSITE" id="PS51123">
    <property type="entry name" value="OMPA_2"/>
    <property type="match status" value="1"/>
</dbReference>
<dbReference type="InterPro" id="IPR006665">
    <property type="entry name" value="OmpA-like"/>
</dbReference>
<dbReference type="InterPro" id="IPR050330">
    <property type="entry name" value="Bact_OuterMem_StrucFunc"/>
</dbReference>
<name>A0A1C3D0Z5_9GAMM</name>
<dbReference type="Gene3D" id="3.30.1330.60">
    <property type="entry name" value="OmpA-like domain"/>
    <property type="match status" value="1"/>
</dbReference>
<accession>A0A1C3D0Z5</accession>
<dbReference type="Proteomes" id="UP000186553">
    <property type="component" value="Unassembled WGS sequence"/>
</dbReference>
<keyword evidence="3" id="KW-0998">Cell outer membrane</keyword>
<dbReference type="SUPFAM" id="SSF103088">
    <property type="entry name" value="OmpA-like"/>
    <property type="match status" value="1"/>
</dbReference>
<dbReference type="GO" id="GO:0009279">
    <property type="term" value="C:cell outer membrane"/>
    <property type="evidence" value="ECO:0007669"/>
    <property type="project" value="UniProtKB-SubCell"/>
</dbReference>
<comment type="caution">
    <text evidence="7">The sequence shown here is derived from an EMBL/GenBank/DDBJ whole genome shotgun (WGS) entry which is preliminary data.</text>
</comment>
<comment type="subcellular location">
    <subcellularLocation>
        <location evidence="1">Cell outer membrane</location>
    </subcellularLocation>
</comment>
<dbReference type="PANTHER" id="PTHR30329">
    <property type="entry name" value="STATOR ELEMENT OF FLAGELLAR MOTOR COMPLEX"/>
    <property type="match status" value="1"/>
</dbReference>
<dbReference type="InterPro" id="IPR006664">
    <property type="entry name" value="OMP_bac"/>
</dbReference>
<dbReference type="EMBL" id="MBDL01000001">
    <property type="protein sequence ID" value="ODA14640.1"/>
    <property type="molecule type" value="Genomic_DNA"/>
</dbReference>
<gene>
    <name evidence="7" type="ORF">BBP83_02260</name>
</gene>
<dbReference type="RefSeq" id="WP_068885780.1">
    <property type="nucleotide sequence ID" value="NZ_CBCRUU010000016.1"/>
</dbReference>
<keyword evidence="5" id="KW-0732">Signal</keyword>
<evidence type="ECO:0000256" key="1">
    <source>
        <dbReference type="ARBA" id="ARBA00004442"/>
    </source>
</evidence>
<dbReference type="STRING" id="1891224.BBP83_02260"/>
<feature type="domain" description="OmpA-like" evidence="6">
    <location>
        <begin position="216"/>
        <end position="333"/>
    </location>
</feature>